<comment type="caution">
    <text evidence="7">The sequence shown here is derived from an EMBL/GenBank/DDBJ whole genome shotgun (WGS) entry which is preliminary data.</text>
</comment>
<feature type="compositionally biased region" description="Basic and acidic residues" evidence="5">
    <location>
        <begin position="877"/>
        <end position="901"/>
    </location>
</feature>
<dbReference type="PROSITE" id="PS50089">
    <property type="entry name" value="ZF_RING_2"/>
    <property type="match status" value="1"/>
</dbReference>
<feature type="region of interest" description="Disordered" evidence="5">
    <location>
        <begin position="875"/>
        <end position="914"/>
    </location>
</feature>
<evidence type="ECO:0000313" key="7">
    <source>
        <dbReference type="EMBL" id="KAK6184895.1"/>
    </source>
</evidence>
<dbReference type="InterPro" id="IPR001841">
    <property type="entry name" value="Znf_RING"/>
</dbReference>
<dbReference type="PANTHER" id="PTHR14155:SF627">
    <property type="entry name" value="OS06G0192800 PROTEIN"/>
    <property type="match status" value="1"/>
</dbReference>
<proteinExistence type="predicted"/>
<evidence type="ECO:0000256" key="2">
    <source>
        <dbReference type="ARBA" id="ARBA00022771"/>
    </source>
</evidence>
<evidence type="ECO:0000256" key="3">
    <source>
        <dbReference type="ARBA" id="ARBA00022833"/>
    </source>
</evidence>
<dbReference type="Gene3D" id="3.30.40.10">
    <property type="entry name" value="Zinc/RING finger domain, C3HC4 (zinc finger)"/>
    <property type="match status" value="1"/>
</dbReference>
<dbReference type="EMBL" id="JAZGQO010000006">
    <property type="protein sequence ID" value="KAK6184895.1"/>
    <property type="molecule type" value="Genomic_DNA"/>
</dbReference>
<dbReference type="InterPro" id="IPR053238">
    <property type="entry name" value="RING-H2_zinc_finger"/>
</dbReference>
<sequence>MSASEESCFSGGARPKTTIAVGKKDKKKTDYLKNESKNSKLHEYSESKSERDSVQIVNRQRDTCGDNGDGINVIKPLWNKSSVPSYSRIMNDNCGTDSDFSTNSINLFRTKQPCLQPVVTSSRVNNADSIMTGSLHNLSLETQSEVNIAENNHLQHCNGASDILQMELGSSRANETMSPQSCSIINTNSSAACNICKADNPEALVKWKTAGLALRQLLLKKSNKDSTPSKQLTHSQSHKHHQKSDHTSCWLQRLKDFDEYDEEYFSCCTCDDAEDATLTKTGSSSSLASFDSEQMLKLPSDMRGDMLENEKVCCNCDNNRKESSLSLVESPISEVPLFSDGDYQLPKETNQQTQDVSSSNLASTPGTTPLTNTICNSIVWEMLQKPYTVAFNDSSVDNTAKNQKNKTKFGSSPNTCDTFPCNAFNLENEPDNMCTAPPSNLFSEFPQSHSSLMSLYRNRPILSQLSSSFHSNLEKNESHSSLQFQKMIHSDYRGQPFSCRVTNVHGTRNAIEFNEETKSKSNSFGNFEVLEYDNNSKLDSNKSNDCSINVHDEYEAGYQVKVSSPELTSLHYSDNSQTHHNDHSPCCHHRSSLLQPLLESLTASNSCTCNTSSHNDSDILASCSNCDTFTSSKFASIPSKSTNSINKNCAMCHYNTTAVDTSNSSVLSSENQVNMNPENISCNNSNNIVGGRLLETESEVTDYSSVYADTSGEIFFSEGTDSSDLPSKFLRLNPTKKDDGEYCAKSAIKEKKKKVLHTRKSHRRSGSTSSDVEENDKLDENKGCPIINDELGLNDEASYMYRNNFMLTEILHPSTPLARFLKSHTCIPNEAQNSTLPWENIEDGLSVESCADGDSVSGFSNGSTIPRKHSWVNFGSLDEKNGQSTEVEGKENAHKMRKSESADLDGQKSTQERPSKALRKLLNMEINTELKGDNSQYSPETWIRLVDQISLPFECTEEDGTDIVNDTTLVDSTEKSNEFADLCLPNYESSTSCDADDEFECDCEHCQLLKSMGNTDDVTATTATAVTSSTTAQNYYTWPDFLEDDTSLDLDLSELRPLEPLLMNLQDIPQDLIDIMFQNVIMQMLAVHPELMGDQAPPPVPQDVIEGLPIVLTTQLQIDQELSCPICLCPCQLNESLTRLCCQHLYHPLCIQAWLTKSGTCPVCRCAINGNSGK</sequence>
<gene>
    <name evidence="7" type="ORF">SNE40_007254</name>
</gene>
<evidence type="ECO:0000259" key="6">
    <source>
        <dbReference type="PROSITE" id="PS50089"/>
    </source>
</evidence>
<dbReference type="Proteomes" id="UP001347796">
    <property type="component" value="Unassembled WGS sequence"/>
</dbReference>
<feature type="compositionally biased region" description="Basic residues" evidence="5">
    <location>
        <begin position="753"/>
        <end position="765"/>
    </location>
</feature>
<reference evidence="7 8" key="1">
    <citation type="submission" date="2024-01" db="EMBL/GenBank/DDBJ databases">
        <title>The genome of the rayed Mediterranean limpet Patella caerulea (Linnaeus, 1758).</title>
        <authorList>
            <person name="Anh-Thu Weber A."/>
            <person name="Halstead-Nussloch G."/>
        </authorList>
    </citation>
    <scope>NUCLEOTIDE SEQUENCE [LARGE SCALE GENOMIC DNA]</scope>
    <source>
        <strain evidence="7">AATW-2023a</strain>
        <tissue evidence="7">Whole specimen</tissue>
    </source>
</reference>
<feature type="region of interest" description="Disordered" evidence="5">
    <location>
        <begin position="753"/>
        <end position="781"/>
    </location>
</feature>
<feature type="region of interest" description="Disordered" evidence="5">
    <location>
        <begin position="1"/>
        <end position="54"/>
    </location>
</feature>
<evidence type="ECO:0000256" key="1">
    <source>
        <dbReference type="ARBA" id="ARBA00022723"/>
    </source>
</evidence>
<dbReference type="GO" id="GO:0008270">
    <property type="term" value="F:zinc ion binding"/>
    <property type="evidence" value="ECO:0007669"/>
    <property type="project" value="UniProtKB-KW"/>
</dbReference>
<evidence type="ECO:0000313" key="8">
    <source>
        <dbReference type="Proteomes" id="UP001347796"/>
    </source>
</evidence>
<dbReference type="CDD" id="cd16465">
    <property type="entry name" value="RING-H2_PJA1_2"/>
    <property type="match status" value="1"/>
</dbReference>
<accession>A0AAN8JZC6</accession>
<keyword evidence="1" id="KW-0479">Metal-binding</keyword>
<dbReference type="SUPFAM" id="SSF57850">
    <property type="entry name" value="RING/U-box"/>
    <property type="match status" value="1"/>
</dbReference>
<keyword evidence="8" id="KW-1185">Reference proteome</keyword>
<dbReference type="Pfam" id="PF13639">
    <property type="entry name" value="zf-RING_2"/>
    <property type="match status" value="1"/>
</dbReference>
<keyword evidence="3" id="KW-0862">Zinc</keyword>
<evidence type="ECO:0000256" key="4">
    <source>
        <dbReference type="PROSITE-ProRule" id="PRU00175"/>
    </source>
</evidence>
<organism evidence="7 8">
    <name type="scientific">Patella caerulea</name>
    <name type="common">Rayed Mediterranean limpet</name>
    <dbReference type="NCBI Taxonomy" id="87958"/>
    <lineage>
        <taxon>Eukaryota</taxon>
        <taxon>Metazoa</taxon>
        <taxon>Spiralia</taxon>
        <taxon>Lophotrochozoa</taxon>
        <taxon>Mollusca</taxon>
        <taxon>Gastropoda</taxon>
        <taxon>Patellogastropoda</taxon>
        <taxon>Patelloidea</taxon>
        <taxon>Patellidae</taxon>
        <taxon>Patella</taxon>
    </lineage>
</organism>
<name>A0AAN8JZC6_PATCE</name>
<evidence type="ECO:0000256" key="5">
    <source>
        <dbReference type="SAM" id="MobiDB-lite"/>
    </source>
</evidence>
<dbReference type="SMART" id="SM00184">
    <property type="entry name" value="RING"/>
    <property type="match status" value="1"/>
</dbReference>
<dbReference type="PANTHER" id="PTHR14155">
    <property type="entry name" value="RING FINGER DOMAIN-CONTAINING"/>
    <property type="match status" value="1"/>
</dbReference>
<dbReference type="AlphaFoldDB" id="A0AAN8JZC6"/>
<keyword evidence="2 4" id="KW-0863">Zinc-finger</keyword>
<feature type="compositionally biased region" description="Basic and acidic residues" evidence="5">
    <location>
        <begin position="27"/>
        <end position="54"/>
    </location>
</feature>
<dbReference type="InterPro" id="IPR013083">
    <property type="entry name" value="Znf_RING/FYVE/PHD"/>
</dbReference>
<feature type="domain" description="RING-type" evidence="6">
    <location>
        <begin position="1124"/>
        <end position="1165"/>
    </location>
</feature>
<protein>
    <recommendedName>
        <fullName evidence="6">RING-type domain-containing protein</fullName>
    </recommendedName>
</protein>